<name>A0AAN6SB09_9PEZI</name>
<evidence type="ECO:0000256" key="8">
    <source>
        <dbReference type="ARBA" id="ARBA00023008"/>
    </source>
</evidence>
<dbReference type="GO" id="GO:0046872">
    <property type="term" value="F:metal ion binding"/>
    <property type="evidence" value="ECO:0007669"/>
    <property type="project" value="UniProtKB-KW"/>
</dbReference>
<evidence type="ECO:0000259" key="17">
    <source>
        <dbReference type="PROSITE" id="PS51164"/>
    </source>
</evidence>
<evidence type="ECO:0000256" key="15">
    <source>
        <dbReference type="ARBA" id="ARBA00047174"/>
    </source>
</evidence>
<evidence type="ECO:0000256" key="3">
    <source>
        <dbReference type="ARBA" id="ARBA00022525"/>
    </source>
</evidence>
<feature type="signal peptide" evidence="16">
    <location>
        <begin position="1"/>
        <end position="18"/>
    </location>
</feature>
<keyword evidence="8" id="KW-0186">Copper</keyword>
<evidence type="ECO:0000256" key="12">
    <source>
        <dbReference type="ARBA" id="ARBA00023326"/>
    </source>
</evidence>
<dbReference type="Gene3D" id="2.70.50.70">
    <property type="match status" value="1"/>
</dbReference>
<dbReference type="EMBL" id="MU859687">
    <property type="protein sequence ID" value="KAK3946578.1"/>
    <property type="molecule type" value="Genomic_DNA"/>
</dbReference>
<gene>
    <name evidence="18" type="ORF">QBC32DRAFT_319948</name>
</gene>
<keyword evidence="9" id="KW-0503">Monooxygenase</keyword>
<dbReference type="InterPro" id="IPR049892">
    <property type="entry name" value="AA9"/>
</dbReference>
<dbReference type="Pfam" id="PF03443">
    <property type="entry name" value="AA9"/>
    <property type="match status" value="1"/>
</dbReference>
<keyword evidence="18" id="KW-0378">Hydrolase</keyword>
<dbReference type="SUPFAM" id="SSF57180">
    <property type="entry name" value="Cellulose-binding domain"/>
    <property type="match status" value="1"/>
</dbReference>
<reference evidence="18" key="1">
    <citation type="journal article" date="2023" name="Mol. Phylogenet. Evol.">
        <title>Genome-scale phylogeny and comparative genomics of the fungal order Sordariales.</title>
        <authorList>
            <person name="Hensen N."/>
            <person name="Bonometti L."/>
            <person name="Westerberg I."/>
            <person name="Brannstrom I.O."/>
            <person name="Guillou S."/>
            <person name="Cros-Aarteil S."/>
            <person name="Calhoun S."/>
            <person name="Haridas S."/>
            <person name="Kuo A."/>
            <person name="Mondo S."/>
            <person name="Pangilinan J."/>
            <person name="Riley R."/>
            <person name="LaButti K."/>
            <person name="Andreopoulos B."/>
            <person name="Lipzen A."/>
            <person name="Chen C."/>
            <person name="Yan M."/>
            <person name="Daum C."/>
            <person name="Ng V."/>
            <person name="Clum A."/>
            <person name="Steindorff A."/>
            <person name="Ohm R.A."/>
            <person name="Martin F."/>
            <person name="Silar P."/>
            <person name="Natvig D.O."/>
            <person name="Lalanne C."/>
            <person name="Gautier V."/>
            <person name="Ament-Velasquez S.L."/>
            <person name="Kruys A."/>
            <person name="Hutchinson M.I."/>
            <person name="Powell A.J."/>
            <person name="Barry K."/>
            <person name="Miller A.N."/>
            <person name="Grigoriev I.V."/>
            <person name="Debuchy R."/>
            <person name="Gladieux P."/>
            <person name="Hiltunen Thoren M."/>
            <person name="Johannesson H."/>
        </authorList>
    </citation>
    <scope>NUCLEOTIDE SEQUENCE</scope>
    <source>
        <strain evidence="18">CBS 626.80</strain>
    </source>
</reference>
<dbReference type="GO" id="GO:0005576">
    <property type="term" value="C:extracellular region"/>
    <property type="evidence" value="ECO:0007669"/>
    <property type="project" value="UniProtKB-SubCell"/>
</dbReference>
<dbReference type="GO" id="GO:0030245">
    <property type="term" value="P:cellulose catabolic process"/>
    <property type="evidence" value="ECO:0007669"/>
    <property type="project" value="UniProtKB-KW"/>
</dbReference>
<reference evidence="18" key="2">
    <citation type="submission" date="2023-06" db="EMBL/GenBank/DDBJ databases">
        <authorList>
            <consortium name="Lawrence Berkeley National Laboratory"/>
            <person name="Mondo S.J."/>
            <person name="Hensen N."/>
            <person name="Bonometti L."/>
            <person name="Westerberg I."/>
            <person name="Brannstrom I.O."/>
            <person name="Guillou S."/>
            <person name="Cros-Aarteil S."/>
            <person name="Calhoun S."/>
            <person name="Haridas S."/>
            <person name="Kuo A."/>
            <person name="Pangilinan J."/>
            <person name="Riley R."/>
            <person name="Labutti K."/>
            <person name="Andreopoulos B."/>
            <person name="Lipzen A."/>
            <person name="Chen C."/>
            <person name="Yanf M."/>
            <person name="Daum C."/>
            <person name="Ng V."/>
            <person name="Clum A."/>
            <person name="Steindorff A."/>
            <person name="Ohm R."/>
            <person name="Martin F."/>
            <person name="Silar P."/>
            <person name="Natvig D."/>
            <person name="Lalanne C."/>
            <person name="Gautier V."/>
            <person name="Ament-Velasquez S.L."/>
            <person name="Kruys A."/>
            <person name="Hutchinson M.I."/>
            <person name="Powell A.J."/>
            <person name="Barry K."/>
            <person name="Miller A.N."/>
            <person name="Grigoriev I.V."/>
            <person name="Debuchy R."/>
            <person name="Gladieux P."/>
            <person name="Thoren M.H."/>
            <person name="Johannesson H."/>
        </authorList>
    </citation>
    <scope>NUCLEOTIDE SEQUENCE</scope>
    <source>
        <strain evidence="18">CBS 626.80</strain>
    </source>
</reference>
<dbReference type="CDD" id="cd21175">
    <property type="entry name" value="LPMO_AA9"/>
    <property type="match status" value="1"/>
</dbReference>
<keyword evidence="6" id="KW-0136">Cellulose degradation</keyword>
<evidence type="ECO:0000256" key="2">
    <source>
        <dbReference type="ARBA" id="ARBA00004613"/>
    </source>
</evidence>
<comment type="subcellular location">
    <subcellularLocation>
        <location evidence="2">Secreted</location>
    </subcellularLocation>
</comment>
<keyword evidence="7" id="KW-0560">Oxidoreductase</keyword>
<dbReference type="EC" id="1.14.99.56" evidence="15"/>
<keyword evidence="10" id="KW-1015">Disulfide bond</keyword>
<evidence type="ECO:0000256" key="4">
    <source>
        <dbReference type="ARBA" id="ARBA00022723"/>
    </source>
</evidence>
<comment type="similarity">
    <text evidence="13">Belongs to the polysaccharide monooxygenase AA9 family.</text>
</comment>
<organism evidence="18 19">
    <name type="scientific">Pseudoneurospora amorphoporcata</name>
    <dbReference type="NCBI Taxonomy" id="241081"/>
    <lineage>
        <taxon>Eukaryota</taxon>
        <taxon>Fungi</taxon>
        <taxon>Dikarya</taxon>
        <taxon>Ascomycota</taxon>
        <taxon>Pezizomycotina</taxon>
        <taxon>Sordariomycetes</taxon>
        <taxon>Sordariomycetidae</taxon>
        <taxon>Sordariales</taxon>
        <taxon>Sordariaceae</taxon>
        <taxon>Pseudoneurospora</taxon>
    </lineage>
</organism>
<evidence type="ECO:0000256" key="14">
    <source>
        <dbReference type="ARBA" id="ARBA00045077"/>
    </source>
</evidence>
<dbReference type="InterPro" id="IPR005103">
    <property type="entry name" value="AA9_LPMO"/>
</dbReference>
<evidence type="ECO:0000256" key="1">
    <source>
        <dbReference type="ARBA" id="ARBA00001973"/>
    </source>
</evidence>
<comment type="caution">
    <text evidence="18">The sequence shown here is derived from an EMBL/GenBank/DDBJ whole genome shotgun (WGS) entry which is preliminary data.</text>
</comment>
<dbReference type="InterPro" id="IPR000254">
    <property type="entry name" value="CBD"/>
</dbReference>
<dbReference type="PROSITE" id="PS51164">
    <property type="entry name" value="CBM1_2"/>
    <property type="match status" value="1"/>
</dbReference>
<dbReference type="PANTHER" id="PTHR33353:SF36">
    <property type="entry name" value="ENDO-BETA-1,4-GLUCANASE D"/>
    <property type="match status" value="1"/>
</dbReference>
<feature type="domain" description="CBM1" evidence="17">
    <location>
        <begin position="332"/>
        <end position="368"/>
    </location>
</feature>
<evidence type="ECO:0000256" key="10">
    <source>
        <dbReference type="ARBA" id="ARBA00023157"/>
    </source>
</evidence>
<dbReference type="Proteomes" id="UP001303222">
    <property type="component" value="Unassembled WGS sequence"/>
</dbReference>
<dbReference type="GO" id="GO:0004497">
    <property type="term" value="F:monooxygenase activity"/>
    <property type="evidence" value="ECO:0007669"/>
    <property type="project" value="UniProtKB-KW"/>
</dbReference>
<dbReference type="SMART" id="SM00236">
    <property type="entry name" value="fCBD"/>
    <property type="match status" value="1"/>
</dbReference>
<feature type="chain" id="PRO_5042970225" description="lytic cellulose monooxygenase (C4-dehydrogenating)" evidence="16">
    <location>
        <begin position="19"/>
        <end position="368"/>
    </location>
</feature>
<dbReference type="GO" id="GO:0016787">
    <property type="term" value="F:hydrolase activity"/>
    <property type="evidence" value="ECO:0007669"/>
    <property type="project" value="UniProtKB-KW"/>
</dbReference>
<keyword evidence="5 16" id="KW-0732">Signal</keyword>
<evidence type="ECO:0000256" key="9">
    <source>
        <dbReference type="ARBA" id="ARBA00023033"/>
    </source>
</evidence>
<dbReference type="InterPro" id="IPR035971">
    <property type="entry name" value="CBD_sf"/>
</dbReference>
<dbReference type="AlphaFoldDB" id="A0AAN6SB09"/>
<dbReference type="GO" id="GO:0030248">
    <property type="term" value="F:cellulose binding"/>
    <property type="evidence" value="ECO:0007669"/>
    <property type="project" value="InterPro"/>
</dbReference>
<dbReference type="PANTHER" id="PTHR33353">
    <property type="entry name" value="PUTATIVE (AFU_ORTHOLOGUE AFUA_1G12560)-RELATED"/>
    <property type="match status" value="1"/>
</dbReference>
<dbReference type="Pfam" id="PF00734">
    <property type="entry name" value="CBM_1"/>
    <property type="match status" value="1"/>
</dbReference>
<comment type="catalytic activity">
    <reaction evidence="14">
        <text>[(1-&gt;4)-beta-D-glucosyl]n+m + reduced acceptor + O2 = 4-dehydro-beta-D-glucosyl-[(1-&gt;4)-beta-D-glucosyl]n-1 + [(1-&gt;4)-beta-D-glucosyl]m + acceptor + H2O.</text>
        <dbReference type="EC" id="1.14.99.56"/>
    </reaction>
</comment>
<evidence type="ECO:0000256" key="5">
    <source>
        <dbReference type="ARBA" id="ARBA00022729"/>
    </source>
</evidence>
<proteinExistence type="inferred from homology"/>
<evidence type="ECO:0000256" key="13">
    <source>
        <dbReference type="ARBA" id="ARBA00044502"/>
    </source>
</evidence>
<keyword evidence="3" id="KW-0964">Secreted</keyword>
<dbReference type="PROSITE" id="PS00562">
    <property type="entry name" value="CBM1_1"/>
    <property type="match status" value="1"/>
</dbReference>
<protein>
    <recommendedName>
        <fullName evidence="15">lytic cellulose monooxygenase (C4-dehydrogenating)</fullName>
        <ecNumber evidence="15">1.14.99.56</ecNumber>
    </recommendedName>
</protein>
<evidence type="ECO:0000313" key="18">
    <source>
        <dbReference type="EMBL" id="KAK3946578.1"/>
    </source>
</evidence>
<sequence length="368" mass="37828">MARKSIITALACASLVAAHGHVSKVIVNGVEYQNYDPTVFPYLSNPPTVIGWTADQKDNGFVSPDAFGTPDIICHRSATPAGGHATVKAGDKISLTWDPVWPDSHKGPVMDYLAACNGDCETVDKTSLRFFKIDGAGYNNIKGVWAAEALVNNGNSWLVQIPADLKPGNYVLRHEIVALHGAGSVNGAQAYPQCFNLKVTGSGNTLPSGVPGTRLYTATDAGIWFNIYQNDLDFSYPVPGPALIAGAVSSIQQSSSAATATASATTNVPGATGGGGSPVTARVTTTAAAGATIGTTTKATTTLVTSTHIKATIIVTSAAQATTTAAPATGGTHQTKYGQCGGMGWTGPTVCVGGSTCTEVNDWYSQCL</sequence>
<keyword evidence="19" id="KW-1185">Reference proteome</keyword>
<keyword evidence="12" id="KW-0624">Polysaccharide degradation</keyword>
<evidence type="ECO:0000256" key="6">
    <source>
        <dbReference type="ARBA" id="ARBA00023001"/>
    </source>
</evidence>
<keyword evidence="4" id="KW-0479">Metal-binding</keyword>
<evidence type="ECO:0000256" key="7">
    <source>
        <dbReference type="ARBA" id="ARBA00023002"/>
    </source>
</evidence>
<accession>A0AAN6SB09</accession>
<evidence type="ECO:0000313" key="19">
    <source>
        <dbReference type="Proteomes" id="UP001303222"/>
    </source>
</evidence>
<evidence type="ECO:0000256" key="11">
    <source>
        <dbReference type="ARBA" id="ARBA00023277"/>
    </source>
</evidence>
<comment type="cofactor">
    <cofactor evidence="1">
        <name>Cu(2+)</name>
        <dbReference type="ChEBI" id="CHEBI:29036"/>
    </cofactor>
</comment>
<evidence type="ECO:0000256" key="16">
    <source>
        <dbReference type="SAM" id="SignalP"/>
    </source>
</evidence>
<keyword evidence="11" id="KW-0119">Carbohydrate metabolism</keyword>